<feature type="region of interest" description="Disordered" evidence="1">
    <location>
        <begin position="27"/>
        <end position="143"/>
    </location>
</feature>
<proteinExistence type="predicted"/>
<evidence type="ECO:0000313" key="4">
    <source>
        <dbReference type="Proteomes" id="UP001589865"/>
    </source>
</evidence>
<sequence length="182" mass="17612">MRSTISGLALAATLLASPVAFAQISGHPGSDRGTVGSPTAPGGGSTTLAQGTPGTSPGGMNSGNGAAPNTASPNTGMPSTATPRTGPTNGANAGAAMPSTSGPDAVGTKSPPTTATPASGANSFTEGQARSRIEAAGYSDVQGLKKDEQGVWRGQGMRNGQRVDVGLDFKGDVVTGSASATR</sequence>
<feature type="compositionally biased region" description="Polar residues" evidence="1">
    <location>
        <begin position="63"/>
        <end position="88"/>
    </location>
</feature>
<protein>
    <recommendedName>
        <fullName evidence="5">PepSY domain-containing protein</fullName>
    </recommendedName>
</protein>
<comment type="caution">
    <text evidence="3">The sequence shown here is derived from an EMBL/GenBank/DDBJ whole genome shotgun (WGS) entry which is preliminary data.</text>
</comment>
<evidence type="ECO:0000313" key="3">
    <source>
        <dbReference type="EMBL" id="MFC0409695.1"/>
    </source>
</evidence>
<dbReference type="EMBL" id="JBHLUN010000010">
    <property type="protein sequence ID" value="MFC0409695.1"/>
    <property type="molecule type" value="Genomic_DNA"/>
</dbReference>
<keyword evidence="2" id="KW-0732">Signal</keyword>
<feature type="compositionally biased region" description="Low complexity" evidence="1">
    <location>
        <begin position="110"/>
        <end position="123"/>
    </location>
</feature>
<feature type="signal peptide" evidence="2">
    <location>
        <begin position="1"/>
        <end position="22"/>
    </location>
</feature>
<dbReference type="Proteomes" id="UP001589865">
    <property type="component" value="Unassembled WGS sequence"/>
</dbReference>
<accession>A0ABV6JVD5</accession>
<gene>
    <name evidence="3" type="ORF">ACFFGY_15690</name>
</gene>
<evidence type="ECO:0000256" key="1">
    <source>
        <dbReference type="SAM" id="MobiDB-lite"/>
    </source>
</evidence>
<evidence type="ECO:0000256" key="2">
    <source>
        <dbReference type="SAM" id="SignalP"/>
    </source>
</evidence>
<feature type="chain" id="PRO_5046162362" description="PepSY domain-containing protein" evidence="2">
    <location>
        <begin position="23"/>
        <end position="182"/>
    </location>
</feature>
<dbReference type="RefSeq" id="WP_377045442.1">
    <property type="nucleotide sequence ID" value="NZ_JBHLUN010000010.1"/>
</dbReference>
<keyword evidence="4" id="KW-1185">Reference proteome</keyword>
<organism evidence="3 4">
    <name type="scientific">Roseomonas elaeocarpi</name>
    <dbReference type="NCBI Taxonomy" id="907779"/>
    <lineage>
        <taxon>Bacteria</taxon>
        <taxon>Pseudomonadati</taxon>
        <taxon>Pseudomonadota</taxon>
        <taxon>Alphaproteobacteria</taxon>
        <taxon>Acetobacterales</taxon>
        <taxon>Roseomonadaceae</taxon>
        <taxon>Roseomonas</taxon>
    </lineage>
</organism>
<reference evidence="3 4" key="1">
    <citation type="submission" date="2024-09" db="EMBL/GenBank/DDBJ databases">
        <authorList>
            <person name="Sun Q."/>
            <person name="Mori K."/>
        </authorList>
    </citation>
    <scope>NUCLEOTIDE SEQUENCE [LARGE SCALE GENOMIC DNA]</scope>
    <source>
        <strain evidence="3 4">TBRC 5777</strain>
    </source>
</reference>
<evidence type="ECO:0008006" key="5">
    <source>
        <dbReference type="Google" id="ProtNLM"/>
    </source>
</evidence>
<name>A0ABV6JVD5_9PROT</name>